<dbReference type="Gene3D" id="3.40.50.720">
    <property type="entry name" value="NAD(P)-binding Rossmann-like Domain"/>
    <property type="match status" value="1"/>
</dbReference>
<sequence length="279" mass="29456">MCPRGKDQTTARSRHALPLSFTTWALVAKPPQIAPLSPPPPLPLPLSPAKMQAAQERFAENADYGPRLDPVRNQSGSAAGSSGTGTSRGEVAFFALGSSREESLWMRHYAAPLSPTPIGKTVTRGAHLTTPSAFRNSSHCGRVPQSAPQPQTFPPHFKLTPLQNPPPPMPSEIPVALIFGASRGIGASLALTLAQNGHHVVVTAKSSAATPAPPAGGLPGTIDSVSAEIASLGFRATPKRCDVRKVDEVGRVVGENLGASMWWFTTPVRFGGAMLRRRM</sequence>
<reference evidence="3" key="1">
    <citation type="journal article" date="2018" name="Nat. Microbiol.">
        <title>Leveraging single-cell genomics to expand the fungal tree of life.</title>
        <authorList>
            <person name="Ahrendt S.R."/>
            <person name="Quandt C.A."/>
            <person name="Ciobanu D."/>
            <person name="Clum A."/>
            <person name="Salamov A."/>
            <person name="Andreopoulos B."/>
            <person name="Cheng J.F."/>
            <person name="Woyke T."/>
            <person name="Pelin A."/>
            <person name="Henrissat B."/>
            <person name="Reynolds N.K."/>
            <person name="Benny G.L."/>
            <person name="Smith M.E."/>
            <person name="James T.Y."/>
            <person name="Grigoriev I.V."/>
        </authorList>
    </citation>
    <scope>NUCLEOTIDE SEQUENCE [LARGE SCALE GENOMIC DNA]</scope>
</reference>
<evidence type="ECO:0000313" key="2">
    <source>
        <dbReference type="EMBL" id="RKO85058.1"/>
    </source>
</evidence>
<feature type="compositionally biased region" description="Pro residues" evidence="1">
    <location>
        <begin position="32"/>
        <end position="46"/>
    </location>
</feature>
<dbReference type="AlphaFoldDB" id="A0A4P9W2M8"/>
<dbReference type="SUPFAM" id="SSF51735">
    <property type="entry name" value="NAD(P)-binding Rossmann-fold domains"/>
    <property type="match status" value="1"/>
</dbReference>
<dbReference type="Proteomes" id="UP000269721">
    <property type="component" value="Unassembled WGS sequence"/>
</dbReference>
<dbReference type="OrthoDB" id="5327538at2759"/>
<keyword evidence="3" id="KW-1185">Reference proteome</keyword>
<protein>
    <submittedName>
        <fullName evidence="2">Uncharacterized protein</fullName>
    </submittedName>
</protein>
<dbReference type="Pfam" id="PF00106">
    <property type="entry name" value="adh_short"/>
    <property type="match status" value="1"/>
</dbReference>
<dbReference type="InterPro" id="IPR002347">
    <property type="entry name" value="SDR_fam"/>
</dbReference>
<feature type="region of interest" description="Disordered" evidence="1">
    <location>
        <begin position="31"/>
        <end position="88"/>
    </location>
</feature>
<dbReference type="PANTHER" id="PTHR42808">
    <property type="entry name" value="HYDROXYSTEROID DEHYDROGENASE-LIKE PROTEIN 2"/>
    <property type="match status" value="1"/>
</dbReference>
<dbReference type="PANTHER" id="PTHR42808:SF4">
    <property type="entry name" value="SHORT CHAIN DEHYDROGENASE"/>
    <property type="match status" value="1"/>
</dbReference>
<organism evidence="2 3">
    <name type="scientific">Blyttiomyces helicus</name>
    <dbReference type="NCBI Taxonomy" id="388810"/>
    <lineage>
        <taxon>Eukaryota</taxon>
        <taxon>Fungi</taxon>
        <taxon>Fungi incertae sedis</taxon>
        <taxon>Chytridiomycota</taxon>
        <taxon>Chytridiomycota incertae sedis</taxon>
        <taxon>Chytridiomycetes</taxon>
        <taxon>Chytridiomycetes incertae sedis</taxon>
        <taxon>Blyttiomyces</taxon>
    </lineage>
</organism>
<evidence type="ECO:0000313" key="3">
    <source>
        <dbReference type="Proteomes" id="UP000269721"/>
    </source>
</evidence>
<feature type="compositionally biased region" description="Low complexity" evidence="1">
    <location>
        <begin position="75"/>
        <end position="88"/>
    </location>
</feature>
<proteinExistence type="predicted"/>
<evidence type="ECO:0000256" key="1">
    <source>
        <dbReference type="SAM" id="MobiDB-lite"/>
    </source>
</evidence>
<dbReference type="InterPro" id="IPR036291">
    <property type="entry name" value="NAD(P)-bd_dom_sf"/>
</dbReference>
<dbReference type="EMBL" id="KZ999451">
    <property type="protein sequence ID" value="RKO85058.1"/>
    <property type="molecule type" value="Genomic_DNA"/>
</dbReference>
<name>A0A4P9W2M8_9FUNG</name>
<gene>
    <name evidence="2" type="ORF">BDK51DRAFT_37101</name>
</gene>
<dbReference type="InterPro" id="IPR051935">
    <property type="entry name" value="HSDL2"/>
</dbReference>
<accession>A0A4P9W2M8</accession>